<dbReference type="AlphaFoldDB" id="A0A9P7GL20"/>
<reference evidence="2" key="1">
    <citation type="submission" date="2021-02" db="EMBL/GenBank/DDBJ databases">
        <authorList>
            <person name="Nieuwenhuis M."/>
            <person name="Van De Peppel L.J.J."/>
        </authorList>
    </citation>
    <scope>NUCLEOTIDE SEQUENCE</scope>
    <source>
        <strain evidence="2">D49</strain>
    </source>
</reference>
<dbReference type="OrthoDB" id="3222645at2759"/>
<comment type="caution">
    <text evidence="2">The sequence shown here is derived from an EMBL/GenBank/DDBJ whole genome shotgun (WGS) entry which is preliminary data.</text>
</comment>
<keyword evidence="1" id="KW-0175">Coiled coil</keyword>
<dbReference type="Proteomes" id="UP000717328">
    <property type="component" value="Unassembled WGS sequence"/>
</dbReference>
<accession>A0A9P7GL20</accession>
<evidence type="ECO:0000256" key="1">
    <source>
        <dbReference type="SAM" id="Coils"/>
    </source>
</evidence>
<name>A0A9P7GL20_9AGAR</name>
<proteinExistence type="predicted"/>
<gene>
    <name evidence="2" type="ORF">H0H81_006723</name>
</gene>
<evidence type="ECO:0000313" key="3">
    <source>
        <dbReference type="Proteomes" id="UP000717328"/>
    </source>
</evidence>
<organism evidence="2 3">
    <name type="scientific">Sphagnurus paluster</name>
    <dbReference type="NCBI Taxonomy" id="117069"/>
    <lineage>
        <taxon>Eukaryota</taxon>
        <taxon>Fungi</taxon>
        <taxon>Dikarya</taxon>
        <taxon>Basidiomycota</taxon>
        <taxon>Agaricomycotina</taxon>
        <taxon>Agaricomycetes</taxon>
        <taxon>Agaricomycetidae</taxon>
        <taxon>Agaricales</taxon>
        <taxon>Tricholomatineae</taxon>
        <taxon>Lyophyllaceae</taxon>
        <taxon>Sphagnurus</taxon>
    </lineage>
</organism>
<evidence type="ECO:0000313" key="2">
    <source>
        <dbReference type="EMBL" id="KAG5651981.1"/>
    </source>
</evidence>
<keyword evidence="3" id="KW-1185">Reference proteome</keyword>
<dbReference type="EMBL" id="JABCKI010000175">
    <property type="protein sequence ID" value="KAG5651981.1"/>
    <property type="molecule type" value="Genomic_DNA"/>
</dbReference>
<protein>
    <submittedName>
        <fullName evidence="2">Uncharacterized protein</fullName>
    </submittedName>
</protein>
<reference evidence="2" key="2">
    <citation type="submission" date="2021-10" db="EMBL/GenBank/DDBJ databases">
        <title>Phylogenomics reveals ancestral predisposition of the termite-cultivated fungus Termitomyces towards a domesticated lifestyle.</title>
        <authorList>
            <person name="Auxier B."/>
            <person name="Grum-Grzhimaylo A."/>
            <person name="Cardenas M.E."/>
            <person name="Lodge J.D."/>
            <person name="Laessoe T."/>
            <person name="Pedersen O."/>
            <person name="Smith M.E."/>
            <person name="Kuyper T.W."/>
            <person name="Franco-Molano E.A."/>
            <person name="Baroni T.J."/>
            <person name="Aanen D.K."/>
        </authorList>
    </citation>
    <scope>NUCLEOTIDE SEQUENCE</scope>
    <source>
        <strain evidence="2">D49</strain>
    </source>
</reference>
<feature type="coiled-coil region" evidence="1">
    <location>
        <begin position="5"/>
        <end position="72"/>
    </location>
</feature>
<sequence>MKKEIREIRRERDSVKREKGVVKRESILMNRQLANLQKKNTDVQNEALRLRMEAKDLQLESVKGQCRQAETQHDLARESLKERTSELQSAQLFLNQADSLSGADIIGMVNALNAEILQGAALMAHSFDSMRGGLVPTAEAITQTTLSVGEDLAQVLSEQRDQIHFDSTLVQLALQVCLVRCCKRIVETWALKDDRAVKRIYEQIYKGG</sequence>